<reference evidence="4 5" key="1">
    <citation type="journal article" date="2023" name="Hortic Res">
        <title>The complete reference genome for grapevine (Vitis vinifera L.) genetics and breeding.</title>
        <authorList>
            <person name="Shi X."/>
            <person name="Cao S."/>
            <person name="Wang X."/>
            <person name="Huang S."/>
            <person name="Wang Y."/>
            <person name="Liu Z."/>
            <person name="Liu W."/>
            <person name="Leng X."/>
            <person name="Peng Y."/>
            <person name="Wang N."/>
            <person name="Wang Y."/>
            <person name="Ma Z."/>
            <person name="Xu X."/>
            <person name="Zhang F."/>
            <person name="Xue H."/>
            <person name="Zhong H."/>
            <person name="Wang Y."/>
            <person name="Zhang K."/>
            <person name="Velt A."/>
            <person name="Avia K."/>
            <person name="Holtgrawe D."/>
            <person name="Grimplet J."/>
            <person name="Matus J.T."/>
            <person name="Ware D."/>
            <person name="Wu X."/>
            <person name="Wang H."/>
            <person name="Liu C."/>
            <person name="Fang Y."/>
            <person name="Rustenholz C."/>
            <person name="Cheng Z."/>
            <person name="Xiao H."/>
            <person name="Zhou Y."/>
        </authorList>
    </citation>
    <scope>NUCLEOTIDE SEQUENCE [LARGE SCALE GENOMIC DNA]</scope>
    <source>
        <strain evidence="5">cv. Pinot noir / PN40024</strain>
        <tissue evidence="4">Leaf</tissue>
    </source>
</reference>
<keyword evidence="5" id="KW-1185">Reference proteome</keyword>
<organism evidence="4 5">
    <name type="scientific">Vitis vinifera</name>
    <name type="common">Grape</name>
    <dbReference type="NCBI Taxonomy" id="29760"/>
    <lineage>
        <taxon>Eukaryota</taxon>
        <taxon>Viridiplantae</taxon>
        <taxon>Streptophyta</taxon>
        <taxon>Embryophyta</taxon>
        <taxon>Tracheophyta</taxon>
        <taxon>Spermatophyta</taxon>
        <taxon>Magnoliopsida</taxon>
        <taxon>eudicotyledons</taxon>
        <taxon>Gunneridae</taxon>
        <taxon>Pentapetalae</taxon>
        <taxon>rosids</taxon>
        <taxon>Vitales</taxon>
        <taxon>Vitaceae</taxon>
        <taxon>Viteae</taxon>
        <taxon>Vitis</taxon>
    </lineage>
</organism>
<dbReference type="PANTHER" id="PTHR32378">
    <property type="entry name" value="GUANINE NUCLEOTIDE-BINDING PROTEIN SUBUNIT GAMMA 3"/>
    <property type="match status" value="1"/>
</dbReference>
<dbReference type="PANTHER" id="PTHR32378:SF10">
    <property type="entry name" value="GUANINE NUCLEOTIDE-BINDING PROTEIN SUBUNIT GAMMA 3"/>
    <property type="match status" value="1"/>
</dbReference>
<evidence type="ECO:0000313" key="4">
    <source>
        <dbReference type="EMBL" id="WJZ97684.1"/>
    </source>
</evidence>
<feature type="coiled-coil region" evidence="1">
    <location>
        <begin position="27"/>
        <end position="54"/>
    </location>
</feature>
<dbReference type="InterPro" id="IPR015898">
    <property type="entry name" value="G-protein_gamma-like_dom"/>
</dbReference>
<dbReference type="InterPro" id="IPR055305">
    <property type="entry name" value="GG3-like"/>
</dbReference>
<keyword evidence="1" id="KW-0175">Coiled coil</keyword>
<dbReference type="Proteomes" id="UP001227230">
    <property type="component" value="Chromosome 11"/>
</dbReference>
<feature type="domain" description="G protein gamma" evidence="3">
    <location>
        <begin position="30"/>
        <end position="103"/>
    </location>
</feature>
<dbReference type="EMBL" id="CP126658">
    <property type="protein sequence ID" value="WJZ97684.1"/>
    <property type="molecule type" value="Genomic_DNA"/>
</dbReference>
<sequence length="274" mass="29217">MAGSSSMPSLPPPCPKSPPDYPDLYGKRRGAAKVQMLEREIGFLEEELKSIEGLQHASRCCKEVVDFVVANSDPIIPTNSKSRKSCRFWKWLCGWSCFNFSWICCCPRCSLHLEMPDCCDCNCNPFVVVHLSAVPVSAVVHLSAVLVSAVVHLSAVLVSAVVHLSAVLVSAVHVSAVHVSVVNASAVHVSALHVLAVYDPNGAVAVVHYQNVGVALGLVLTALTALKRCHAVDIVAFFNVLHAQIVLAAAGDAALVLNVQRSSVVNGYGTFLRA</sequence>
<name>A0ABY9CQX7_VITVI</name>
<gene>
    <name evidence="4" type="ORF">VitviT2T_016268</name>
</gene>
<feature type="region of interest" description="Disordered" evidence="2">
    <location>
        <begin position="1"/>
        <end position="20"/>
    </location>
</feature>
<evidence type="ECO:0000259" key="3">
    <source>
        <dbReference type="SMART" id="SM01224"/>
    </source>
</evidence>
<dbReference type="SMART" id="SM01224">
    <property type="entry name" value="G_gamma"/>
    <property type="match status" value="1"/>
</dbReference>
<dbReference type="Pfam" id="PF00631">
    <property type="entry name" value="G-gamma"/>
    <property type="match status" value="1"/>
</dbReference>
<accession>A0ABY9CQX7</accession>
<feature type="compositionally biased region" description="Pro residues" evidence="2">
    <location>
        <begin position="9"/>
        <end position="20"/>
    </location>
</feature>
<protein>
    <recommendedName>
        <fullName evidence="3">G protein gamma domain-containing protein</fullName>
    </recommendedName>
</protein>
<evidence type="ECO:0000256" key="1">
    <source>
        <dbReference type="SAM" id="Coils"/>
    </source>
</evidence>
<evidence type="ECO:0000313" key="5">
    <source>
        <dbReference type="Proteomes" id="UP001227230"/>
    </source>
</evidence>
<proteinExistence type="predicted"/>
<evidence type="ECO:0000256" key="2">
    <source>
        <dbReference type="SAM" id="MobiDB-lite"/>
    </source>
</evidence>